<evidence type="ECO:0000313" key="3">
    <source>
        <dbReference type="Proteomes" id="UP000061587"/>
    </source>
</evidence>
<dbReference type="Gene3D" id="3.40.50.300">
    <property type="entry name" value="P-loop containing nucleotide triphosphate hydrolases"/>
    <property type="match status" value="1"/>
</dbReference>
<dbReference type="AlphaFoldDB" id="A0A0P0M0H6"/>
<dbReference type="InterPro" id="IPR041685">
    <property type="entry name" value="AAA_GajA/Old/RecF-like"/>
</dbReference>
<feature type="domain" description="Endonuclease GajA/Old nuclease/RecF-like AAA" evidence="1">
    <location>
        <begin position="1"/>
        <end position="118"/>
    </location>
</feature>
<reference evidence="2 3" key="2">
    <citation type="journal article" date="2016" name="Genome Biol. Evol.">
        <title>Extensive mobilome-driven genome diversification in mouse gut-associated Bacteroides vulgatus mpk.</title>
        <authorList>
            <person name="Lange A."/>
            <person name="Beier S."/>
            <person name="Steimle A."/>
            <person name="Autenrieth I.B."/>
            <person name="Huson D.H."/>
            <person name="Frick J.S."/>
        </authorList>
    </citation>
    <scope>NUCLEOTIDE SEQUENCE [LARGE SCALE GENOMIC DNA]</scope>
    <source>
        <strain evidence="3">mpk</strain>
    </source>
</reference>
<keyword evidence="2" id="KW-0540">Nuclease</keyword>
<accession>A0A0P0M0H6</accession>
<evidence type="ECO:0000259" key="1">
    <source>
        <dbReference type="Pfam" id="PF13175"/>
    </source>
</evidence>
<dbReference type="GO" id="GO:0000731">
    <property type="term" value="P:DNA synthesis involved in DNA repair"/>
    <property type="evidence" value="ECO:0007669"/>
    <property type="project" value="TreeGrafter"/>
</dbReference>
<dbReference type="SUPFAM" id="SSF52540">
    <property type="entry name" value="P-loop containing nucleoside triphosphate hydrolases"/>
    <property type="match status" value="1"/>
</dbReference>
<keyword evidence="2" id="KW-0255">Endonuclease</keyword>
<evidence type="ECO:0000313" key="2">
    <source>
        <dbReference type="EMBL" id="ALK82740.1"/>
    </source>
</evidence>
<organism evidence="2 3">
    <name type="scientific">Phocaeicola vulgatus</name>
    <name type="common">Bacteroides vulgatus</name>
    <dbReference type="NCBI Taxonomy" id="821"/>
    <lineage>
        <taxon>Bacteria</taxon>
        <taxon>Pseudomonadati</taxon>
        <taxon>Bacteroidota</taxon>
        <taxon>Bacteroidia</taxon>
        <taxon>Bacteroidales</taxon>
        <taxon>Bacteroidaceae</taxon>
        <taxon>Phocaeicola</taxon>
    </lineage>
</organism>
<dbReference type="PATRIC" id="fig|821.40.peg.123"/>
<keyword evidence="2" id="KW-0378">Hydrolase</keyword>
<protein>
    <submittedName>
        <fullName evidence="2">ATP-dependent endonuclease of the OLD family</fullName>
    </submittedName>
</protein>
<proteinExistence type="predicted"/>
<reference evidence="3" key="1">
    <citation type="submission" date="2015-10" db="EMBL/GenBank/DDBJ databases">
        <title>Extensive mobilome-driven genome diversification in gut-associated Bacteroides vulgatus mpk.</title>
        <authorList>
            <person name="Beier S."/>
            <person name="Lange A."/>
            <person name="Huson D.H."/>
            <person name="Frick J.-S."/>
            <person name="Autenrieth I.B."/>
        </authorList>
    </citation>
    <scope>NUCLEOTIDE SEQUENCE [LARGE SCALE GENOMIC DNA]</scope>
    <source>
        <strain evidence="3">mpk</strain>
    </source>
</reference>
<dbReference type="PANTHER" id="PTHR32182:SF22">
    <property type="entry name" value="ATP-DEPENDENT ENDONUCLEASE, OLD FAMILY-RELATED"/>
    <property type="match status" value="1"/>
</dbReference>
<gene>
    <name evidence="2" type="ORF">BvMPK_0098</name>
</gene>
<dbReference type="Proteomes" id="UP000061587">
    <property type="component" value="Chromosome"/>
</dbReference>
<dbReference type="EMBL" id="CP013020">
    <property type="protein sequence ID" value="ALK82740.1"/>
    <property type="molecule type" value="Genomic_DNA"/>
</dbReference>
<dbReference type="GO" id="GO:0006302">
    <property type="term" value="P:double-strand break repair"/>
    <property type="evidence" value="ECO:0007669"/>
    <property type="project" value="TreeGrafter"/>
</dbReference>
<dbReference type="Pfam" id="PF13175">
    <property type="entry name" value="AAA_15"/>
    <property type="match status" value="1"/>
</dbReference>
<sequence length="130" mass="14953">MYLSRLHISKFRVFDDITLYFKNGINILIGENNSGKTAIIDALRICLGCGKPDNFIYVQDGDLHVNPENSSEINTVIQFDLIFEFGDASIERECFYDFISQDKDNPDKQTIQLHLKFIQENNGKKNISNE</sequence>
<name>A0A0P0M0H6_PHOVU</name>
<dbReference type="PANTHER" id="PTHR32182">
    <property type="entry name" value="DNA REPLICATION AND REPAIR PROTEIN RECF"/>
    <property type="match status" value="1"/>
</dbReference>
<dbReference type="GO" id="GO:0004519">
    <property type="term" value="F:endonuclease activity"/>
    <property type="evidence" value="ECO:0007669"/>
    <property type="project" value="UniProtKB-KW"/>
</dbReference>
<dbReference type="InterPro" id="IPR027417">
    <property type="entry name" value="P-loop_NTPase"/>
</dbReference>